<evidence type="ECO:0000313" key="2">
    <source>
        <dbReference type="Proteomes" id="UP000696573"/>
    </source>
</evidence>
<proteinExistence type="predicted"/>
<feature type="non-terminal residue" evidence="1">
    <location>
        <position position="1"/>
    </location>
</feature>
<name>A0A9N9VV68_9HYPO</name>
<reference evidence="1" key="1">
    <citation type="submission" date="2021-10" db="EMBL/GenBank/DDBJ databases">
        <authorList>
            <person name="Piombo E."/>
        </authorList>
    </citation>
    <scope>NUCLEOTIDE SEQUENCE</scope>
</reference>
<dbReference type="Proteomes" id="UP000696573">
    <property type="component" value="Unassembled WGS sequence"/>
</dbReference>
<dbReference type="AlphaFoldDB" id="A0A9N9VV68"/>
<dbReference type="EMBL" id="CABFNQ020000747">
    <property type="protein sequence ID" value="CAH0033236.1"/>
    <property type="molecule type" value="Genomic_DNA"/>
</dbReference>
<dbReference type="OrthoDB" id="5271017at2759"/>
<gene>
    <name evidence="1" type="ORF">CRHIZ90672A_00008605</name>
</gene>
<feature type="non-terminal residue" evidence="1">
    <location>
        <position position="115"/>
    </location>
</feature>
<keyword evidence="2" id="KW-1185">Reference proteome</keyword>
<protein>
    <submittedName>
        <fullName evidence="1">Uncharacterized protein</fullName>
    </submittedName>
</protein>
<evidence type="ECO:0000313" key="1">
    <source>
        <dbReference type="EMBL" id="CAH0033236.1"/>
    </source>
</evidence>
<comment type="caution">
    <text evidence="1">The sequence shown here is derived from an EMBL/GenBank/DDBJ whole genome shotgun (WGS) entry which is preliminary data.</text>
</comment>
<organism evidence="1 2">
    <name type="scientific">Clonostachys rhizophaga</name>
    <dbReference type="NCBI Taxonomy" id="160324"/>
    <lineage>
        <taxon>Eukaryota</taxon>
        <taxon>Fungi</taxon>
        <taxon>Dikarya</taxon>
        <taxon>Ascomycota</taxon>
        <taxon>Pezizomycotina</taxon>
        <taxon>Sordariomycetes</taxon>
        <taxon>Hypocreomycetidae</taxon>
        <taxon>Hypocreales</taxon>
        <taxon>Bionectriaceae</taxon>
        <taxon>Clonostachys</taxon>
    </lineage>
</organism>
<accession>A0A9N9VV68</accession>
<sequence>HFHTTIYNDVASEKFEFIREIDWNLRDSPELDIFGPNMTCNRINANPFTEQGTKVLEVTAGLTITKAPSRIKVKEFKGLEKNRISIKIPEYIADREYLLQLEYIILYNTLQDNRA</sequence>